<evidence type="ECO:0000259" key="3">
    <source>
        <dbReference type="Pfam" id="PF25053"/>
    </source>
</evidence>
<accession>A0A132B4J2</accession>
<dbReference type="InterPro" id="IPR056884">
    <property type="entry name" value="NPHP3-like_N"/>
</dbReference>
<dbReference type="Proteomes" id="UP000070700">
    <property type="component" value="Unassembled WGS sequence"/>
</dbReference>
<dbReference type="OrthoDB" id="443402at2759"/>
<dbReference type="Pfam" id="PF24883">
    <property type="entry name" value="NPHP3_N"/>
    <property type="match status" value="1"/>
</dbReference>
<proteinExistence type="predicted"/>
<dbReference type="InterPro" id="IPR027417">
    <property type="entry name" value="P-loop_NTPase"/>
</dbReference>
<evidence type="ECO:0000259" key="2">
    <source>
        <dbReference type="Pfam" id="PF24883"/>
    </source>
</evidence>
<evidence type="ECO:0008006" key="6">
    <source>
        <dbReference type="Google" id="ProtNLM"/>
    </source>
</evidence>
<sequence>MDPLTSLDLAASIVQFTDLASKFVANEQRQSIAENGTFEKTELNDVNAIIGQLLIARAELPDWNDLMGDRDDEAEKTIMEMSVEYRTLATQIISEFEVLKGPSTSKWRAPKVVLPTDRIEDFNRRLATIRKNLDIHLMTIKNDLLPIQRSERFQELDSETQTIVRALIDESELKVPAPELRNQVIAVHHLLALKDRADLPVKRGGKQPTNANVLDDLRSGFVPEKRQQTEEEVREQVGNRLLEHLRFPVMSYRMEEIREAHTSTFEWIFDRAPPDDKWSSFSEWLSRGYGIYWVNGKEASGKSTLMKHIYSSPITHELLTEWALPHKLSTAAFFFWNSGTLMQRSQQGLLRSLLYTVLVQQRELIPVVFPHHWALLYSGISDRLIEDLPLQPGHPQEIQSAFRRLITQKIVPLKLFILVDGLDEYDGDHVEIIDLFHNITSSPNVKAVVSSRPLPAFMHAFQPFPGLCVNDLNGNDIRAFVSDRLEKDKNFQRLSEKEPKAAAALIHEIVDKSDGLFLWVVLVVRSLHSALRNRDDIAMLERRLQQMPQELELMYEHMLAGVDPIYMAAASEILQIVLASRSIRSSPTGSDDDAEPLTLIDLTLANDDPEDGISAEIRPWDEGELLYHCEEMAMRLRGRWHGFFHVQPQLNRKVDPFSKIQFSHRSAREYLCRPEVQEKFLACTKGSSFDPYLSLLKSAVHHLKILNNPRSRTLLWHFVTAALTCGHYFESDNDTNKIYDGLLTQLDMTMSHHHENMFKDSHGHWFEKTIVFKNMTKPDNGWEAKTHAALHWSNFHPTNPQPIEWESSFLSLVVQYGLSKFLSGRLTQSSKSMKSKKARPLLDYALNPPPGIDYNLITPAVVRVLFNHGANPNQKFQERSCWENALRWQYEQFVVSKGQIFEIQSQGEALAAVRVKICELLIEHGADTGISCTSGKRKLPVDVMLSETFKSWTLSDLDELLKLLAIQSA</sequence>
<dbReference type="AlphaFoldDB" id="A0A132B4J2"/>
<feature type="domain" description="DUF7791" evidence="3">
    <location>
        <begin position="562"/>
        <end position="712"/>
    </location>
</feature>
<dbReference type="Gene3D" id="3.40.50.300">
    <property type="entry name" value="P-loop containing nucleotide triphosphate hydrolases"/>
    <property type="match status" value="1"/>
</dbReference>
<gene>
    <name evidence="4" type="ORF">LY89DRAFT_725998</name>
</gene>
<reference evidence="4 5" key="1">
    <citation type="submission" date="2015-10" db="EMBL/GenBank/DDBJ databases">
        <title>Full genome of DAOMC 229536 Phialocephala scopiformis, a fungal endophyte of spruce producing the potent anti-insectan compound rugulosin.</title>
        <authorList>
            <consortium name="DOE Joint Genome Institute"/>
            <person name="Walker A.K."/>
            <person name="Frasz S.L."/>
            <person name="Seifert K.A."/>
            <person name="Miller J.D."/>
            <person name="Mondo S.J."/>
            <person name="Labutti K."/>
            <person name="Lipzen A."/>
            <person name="Dockter R."/>
            <person name="Kennedy M."/>
            <person name="Grigoriev I.V."/>
            <person name="Spatafora J.W."/>
        </authorList>
    </citation>
    <scope>NUCLEOTIDE SEQUENCE [LARGE SCALE GENOMIC DNA]</scope>
    <source>
        <strain evidence="4 5">CBS 120377</strain>
    </source>
</reference>
<dbReference type="PANTHER" id="PTHR10039:SF5">
    <property type="entry name" value="NACHT DOMAIN-CONTAINING PROTEIN"/>
    <property type="match status" value="1"/>
</dbReference>
<dbReference type="EMBL" id="KQ947441">
    <property type="protein sequence ID" value="KUJ07163.1"/>
    <property type="molecule type" value="Genomic_DNA"/>
</dbReference>
<dbReference type="InParanoid" id="A0A132B4J2"/>
<dbReference type="SUPFAM" id="SSF52540">
    <property type="entry name" value="P-loop containing nucleoside triphosphate hydrolases"/>
    <property type="match status" value="1"/>
</dbReference>
<feature type="domain" description="Nephrocystin 3-like N-terminal" evidence="2">
    <location>
        <begin position="265"/>
        <end position="452"/>
    </location>
</feature>
<dbReference type="Pfam" id="PF25053">
    <property type="entry name" value="DUF7791"/>
    <property type="match status" value="1"/>
</dbReference>
<organism evidence="4 5">
    <name type="scientific">Mollisia scopiformis</name>
    <name type="common">Conifer needle endophyte fungus</name>
    <name type="synonym">Phialocephala scopiformis</name>
    <dbReference type="NCBI Taxonomy" id="149040"/>
    <lineage>
        <taxon>Eukaryota</taxon>
        <taxon>Fungi</taxon>
        <taxon>Dikarya</taxon>
        <taxon>Ascomycota</taxon>
        <taxon>Pezizomycotina</taxon>
        <taxon>Leotiomycetes</taxon>
        <taxon>Helotiales</taxon>
        <taxon>Mollisiaceae</taxon>
        <taxon>Mollisia</taxon>
    </lineage>
</organism>
<dbReference type="KEGG" id="psco:LY89DRAFT_725998"/>
<protein>
    <recommendedName>
        <fullName evidence="6">NACHT domain-containing protein</fullName>
    </recommendedName>
</protein>
<evidence type="ECO:0000313" key="5">
    <source>
        <dbReference type="Proteomes" id="UP000070700"/>
    </source>
</evidence>
<evidence type="ECO:0000313" key="4">
    <source>
        <dbReference type="EMBL" id="KUJ07163.1"/>
    </source>
</evidence>
<dbReference type="InterPro" id="IPR056693">
    <property type="entry name" value="DUF7791"/>
</dbReference>
<dbReference type="RefSeq" id="XP_018061518.1">
    <property type="nucleotide sequence ID" value="XM_018219017.1"/>
</dbReference>
<dbReference type="PANTHER" id="PTHR10039">
    <property type="entry name" value="AMELOGENIN"/>
    <property type="match status" value="1"/>
</dbReference>
<dbReference type="GeneID" id="28828743"/>
<keyword evidence="1" id="KW-0677">Repeat</keyword>
<keyword evidence="5" id="KW-1185">Reference proteome</keyword>
<name>A0A132B4J2_MOLSC</name>
<evidence type="ECO:0000256" key="1">
    <source>
        <dbReference type="ARBA" id="ARBA00022737"/>
    </source>
</evidence>